<feature type="transmembrane region" description="Helical" evidence="1">
    <location>
        <begin position="35"/>
        <end position="53"/>
    </location>
</feature>
<keyword evidence="1" id="KW-1133">Transmembrane helix</keyword>
<evidence type="ECO:0008006" key="4">
    <source>
        <dbReference type="Google" id="ProtNLM"/>
    </source>
</evidence>
<evidence type="ECO:0000313" key="2">
    <source>
        <dbReference type="EMBL" id="MDW5594667.1"/>
    </source>
</evidence>
<feature type="transmembrane region" description="Helical" evidence="1">
    <location>
        <begin position="65"/>
        <end position="83"/>
    </location>
</feature>
<evidence type="ECO:0000313" key="3">
    <source>
        <dbReference type="Proteomes" id="UP001284601"/>
    </source>
</evidence>
<protein>
    <recommendedName>
        <fullName evidence="4">SPW repeat-containing protein</fullName>
    </recommendedName>
</protein>
<accession>A0ABU4HPN6</accession>
<evidence type="ECO:0000256" key="1">
    <source>
        <dbReference type="SAM" id="Phobius"/>
    </source>
</evidence>
<name>A0ABU4HPN6_9ACTN</name>
<dbReference type="EMBL" id="JAWSTH010000020">
    <property type="protein sequence ID" value="MDW5594667.1"/>
    <property type="molecule type" value="Genomic_DNA"/>
</dbReference>
<comment type="caution">
    <text evidence="2">The sequence shown here is derived from an EMBL/GenBank/DDBJ whole genome shotgun (WGS) entry which is preliminary data.</text>
</comment>
<feature type="transmembrane region" description="Helical" evidence="1">
    <location>
        <begin position="89"/>
        <end position="111"/>
    </location>
</feature>
<sequence>MTALRPLSLSLHGAFELLLGVLALVAPFALSFTPAGTVLSVLIGVLAIGLALDTTAPRDVTAHQGFDYALAIGAVLVALPLALSADAAAALVLAAIGVAQLALTAGTRYSVRG</sequence>
<keyword evidence="1" id="KW-0812">Transmembrane</keyword>
<organism evidence="2 3">
    <name type="scientific">Conexibacter stalactiti</name>
    <dbReference type="NCBI Taxonomy" id="1940611"/>
    <lineage>
        <taxon>Bacteria</taxon>
        <taxon>Bacillati</taxon>
        <taxon>Actinomycetota</taxon>
        <taxon>Thermoleophilia</taxon>
        <taxon>Solirubrobacterales</taxon>
        <taxon>Conexibacteraceae</taxon>
        <taxon>Conexibacter</taxon>
    </lineage>
</organism>
<keyword evidence="3" id="KW-1185">Reference proteome</keyword>
<keyword evidence="1" id="KW-0472">Membrane</keyword>
<dbReference type="RefSeq" id="WP_318596961.1">
    <property type="nucleotide sequence ID" value="NZ_JAWSTH010000020.1"/>
</dbReference>
<proteinExistence type="predicted"/>
<reference evidence="3" key="1">
    <citation type="submission" date="2023-07" db="EMBL/GenBank/DDBJ databases">
        <title>Conexibacter stalactiti sp. nov., isolated from stalactites in a lava cave and emended description of the genus Conexibacter.</title>
        <authorList>
            <person name="Lee S.D."/>
        </authorList>
    </citation>
    <scope>NUCLEOTIDE SEQUENCE [LARGE SCALE GENOMIC DNA]</scope>
    <source>
        <strain evidence="3">KCTC 39840</strain>
    </source>
</reference>
<gene>
    <name evidence="2" type="ORF">R7226_09990</name>
</gene>
<feature type="transmembrane region" description="Helical" evidence="1">
    <location>
        <begin position="7"/>
        <end position="29"/>
    </location>
</feature>
<dbReference type="Proteomes" id="UP001284601">
    <property type="component" value="Unassembled WGS sequence"/>
</dbReference>